<evidence type="ECO:0000313" key="1">
    <source>
        <dbReference type="EMBL" id="MBD7996989.1"/>
    </source>
</evidence>
<sequence>MRSLHQHRAGLTVVGAHAVILRTQDLTIEPSATADADFSVTPELVADTSIEVTLVGERYELRAAQGLPPSRPGQWGRGRIIQPDGSTSWTETVDLLAVRAIAGNVGKRTRGVPALSLVHGKMSVGNAEGVELCSYDRSPLLVTDLTDPSDSLEVNVAGYGALLIAKAYKISERLDGNPARLRAKDSGDVWRLLEACDLDQVQGVLDEHSDHPTIGPAVQKGIGHLRRVIASPVVVQMAAETYAFDLTVDEIGATFHRAGSILGD</sequence>
<dbReference type="EMBL" id="JACSQE010000001">
    <property type="protein sequence ID" value="MBD7996989.1"/>
    <property type="molecule type" value="Genomic_DNA"/>
</dbReference>
<dbReference type="Proteomes" id="UP000633601">
    <property type="component" value="Unassembled WGS sequence"/>
</dbReference>
<organism evidence="1 2">
    <name type="scientific">Oerskovia gallyi</name>
    <dbReference type="NCBI Taxonomy" id="2762226"/>
    <lineage>
        <taxon>Bacteria</taxon>
        <taxon>Bacillati</taxon>
        <taxon>Actinomycetota</taxon>
        <taxon>Actinomycetes</taxon>
        <taxon>Micrococcales</taxon>
        <taxon>Cellulomonadaceae</taxon>
        <taxon>Oerskovia</taxon>
    </lineage>
</organism>
<reference evidence="1 2" key="1">
    <citation type="submission" date="2020-08" db="EMBL/GenBank/DDBJ databases">
        <title>A Genomic Blueprint of the Chicken Gut Microbiome.</title>
        <authorList>
            <person name="Gilroy R."/>
            <person name="Ravi A."/>
            <person name="Getino M."/>
            <person name="Pursley I."/>
            <person name="Horton D.L."/>
            <person name="Alikhan N.-F."/>
            <person name="Baker D."/>
            <person name="Gharbi K."/>
            <person name="Hall N."/>
            <person name="Watson M."/>
            <person name="Adriaenssens E.M."/>
            <person name="Foster-Nyarko E."/>
            <person name="Jarju S."/>
            <person name="Secka A."/>
            <person name="Antonio M."/>
            <person name="Oren A."/>
            <person name="Chaudhuri R."/>
            <person name="La Ragione R.M."/>
            <person name="Hildebrand F."/>
            <person name="Pallen M.J."/>
        </authorList>
    </citation>
    <scope>NUCLEOTIDE SEQUENCE [LARGE SCALE GENOMIC DNA]</scope>
    <source>
        <strain evidence="1 2">Sa2CUA8</strain>
    </source>
</reference>
<proteinExistence type="predicted"/>
<name>A0ABR8UWT8_9CELL</name>
<keyword evidence="2" id="KW-1185">Reference proteome</keyword>
<protein>
    <submittedName>
        <fullName evidence="1">Uncharacterized protein</fullName>
    </submittedName>
</protein>
<accession>A0ABR8UWT8</accession>
<evidence type="ECO:0000313" key="2">
    <source>
        <dbReference type="Proteomes" id="UP000633601"/>
    </source>
</evidence>
<dbReference type="RefSeq" id="WP_191788761.1">
    <property type="nucleotide sequence ID" value="NZ_JACSQE010000001.1"/>
</dbReference>
<gene>
    <name evidence="1" type="ORF">H9640_00280</name>
</gene>
<comment type="caution">
    <text evidence="1">The sequence shown here is derived from an EMBL/GenBank/DDBJ whole genome shotgun (WGS) entry which is preliminary data.</text>
</comment>